<gene>
    <name evidence="4" type="ORF">EDD75_0345</name>
</gene>
<feature type="chain" id="PRO_5018025087" evidence="2">
    <location>
        <begin position="24"/>
        <end position="1498"/>
    </location>
</feature>
<dbReference type="InterPro" id="IPR015943">
    <property type="entry name" value="WD40/YVTN_repeat-like_dom_sf"/>
</dbReference>
<accession>A0A3N5AWY4</accession>
<sequence length="1498" mass="159684">MRRLLLLFGFLLAVLLAASPAWALTTQWYPSGPYGGDVRVFLRTPTALYATTSYGVFRSTDGGTTWTDCTPAWADPGFTNQGVSDIAYDQVSGAVYVAGKDYRVYWTTDGATWKYTSALGPAQSYYPTISSIAGEVYAATVYGLKYTTDGVNWVDINTTAYYDAPVWTDLSNNIFIFKGSTVLKKPFDSNTWASLTAPGALAMNNKASISCDATGTIYGAFQLTLGGVTYYRVYKSVDGGVTWTDMTTTAGWPGATSIGIDGSTFIAGTPAGFQTSADGGTTWSGVSTNGLYPGFSVAAVTHTPDGYFIGTPLGVFKSTDGITATFFSQGMRWGVRTDQVLALSGMNMVALDATTLFARSPYGIYKSTDGGQSWKPFIGVGGLPRGQGMLVSNDGYLCYAVAGGGFYKVSPADGTPVASVTAGVNSIAKDVYGNLYYSDLYNVYKSTDNGLTWATYGPALPVTPQSLYVAPDGTAYVGSNANWYIYRWSPGATSWNLVFTNCYATTITQDIYGTFFACGCGSGKSTDGINWSAIQIPLGGVLQNVSARAVAIDAQNSIYLSVDLPSGRNEVFKSVDGGQTWFSFSTGIPIDAVTTYLFAAPNNTVFAMTNKGIYDPPVGIDNVCPVGSLSFFTELPVLTDGSIVVTNATVSFTVYGSDNNAVTDFMIGTDPAFTGSSWQPFSGSPMTASITLSSPGKKTIYVRLRDANGNTTDLTQSVCYDAAPPNVNDFYADSSVVLSPSITFHVSVTEDVEPSEFMLSEDPNFTGASWVACSWTQWVPGGPFSTDLPFTLSGEGTKTIYLKVKDCAGRESAAALCTVNYLKPALAPTALSTPSDEDFPAFDERGTMYYVKDGDVYRFDPAAKTEQKISTGANFGYGLQVRNGFAVCRNNPNVLNLATGELIPMGVSPGSVATDGVYAATTVNGDVYLFDIAARQGRFLTSDGYAVPHEAAAVGGGKVFCVEYVNYKRQLHAIDVTTGTDTLIVAPVSWWPNIYTPQVIGQNLYWVDNDGETCRLARVSLAGGSATTVLSFPGEYCYGAWVSEDGKWALVNLDDVLFLFGLSDGKKYLVEASDWYGPAISPQWVAWTRWDSVTLGDVYYAPLSQLNAAPSAPAASPVSSGGGGGRYNPDLTVDLGKGGSGTVSARGVSVSVEAPSNGEGKIVCRPDGGTIEVVVTGKPNGARITFSGGAFIFDDSLDAWVPVDRAIYGVIDAVYREGGKATLILSGECKLGCFTDVPDVTVVISNGRLRGFAHGLSSVRVMVDGAEHAARLHEGGFECDVSLGPGRHVMKCLVERNGRKFLCFEKRFWRYADFERHWAYKAAGVFLEEHPEVFGEQLYLLPDLPAKRGEVAKLLKAALDLPDPGGEVPFKDVPASDGTLASAARAVYDAGLMVGYPDGTLGAERDISRVETAVLMARLAKRFGAVPAKPVPAFKDFGRVPAWAREAVREAAAMEIVSGYPDKTFRPSKKVTRAESAVLTLRTARLKSPGLEERAKGI</sequence>
<evidence type="ECO:0000313" key="4">
    <source>
        <dbReference type="EMBL" id="RPF49529.1"/>
    </source>
</evidence>
<dbReference type="Proteomes" id="UP000282654">
    <property type="component" value="Unassembled WGS sequence"/>
</dbReference>
<feature type="domain" description="SLH" evidence="3">
    <location>
        <begin position="1366"/>
        <end position="1430"/>
    </location>
</feature>
<dbReference type="SUPFAM" id="SSF110296">
    <property type="entry name" value="Oligoxyloglucan reducing end-specific cellobiohydrolase"/>
    <property type="match status" value="2"/>
</dbReference>
<keyword evidence="2" id="KW-0732">Signal</keyword>
<feature type="domain" description="SLH" evidence="3">
    <location>
        <begin position="1431"/>
        <end position="1494"/>
    </location>
</feature>
<feature type="signal peptide" evidence="2">
    <location>
        <begin position="1"/>
        <end position="23"/>
    </location>
</feature>
<keyword evidence="5" id="KW-1185">Reference proteome</keyword>
<protein>
    <submittedName>
        <fullName evidence="4">S-layer family protein</fullName>
    </submittedName>
</protein>
<dbReference type="PROSITE" id="PS51272">
    <property type="entry name" value="SLH"/>
    <property type="match status" value="2"/>
</dbReference>
<comment type="caution">
    <text evidence="4">The sequence shown here is derived from an EMBL/GenBank/DDBJ whole genome shotgun (WGS) entry which is preliminary data.</text>
</comment>
<evidence type="ECO:0000256" key="2">
    <source>
        <dbReference type="SAM" id="SignalP"/>
    </source>
</evidence>
<dbReference type="CDD" id="cd15482">
    <property type="entry name" value="Sialidase_non-viral"/>
    <property type="match status" value="1"/>
</dbReference>
<evidence type="ECO:0000313" key="5">
    <source>
        <dbReference type="Proteomes" id="UP000282654"/>
    </source>
</evidence>
<dbReference type="SUPFAM" id="SSF69304">
    <property type="entry name" value="Tricorn protease N-terminal domain"/>
    <property type="match status" value="1"/>
</dbReference>
<keyword evidence="1" id="KW-0677">Repeat</keyword>
<dbReference type="InterPro" id="IPR001119">
    <property type="entry name" value="SLH_dom"/>
</dbReference>
<name>A0A3N5AWY4_9THEO</name>
<proteinExistence type="predicted"/>
<dbReference type="PANTHER" id="PTHR43308">
    <property type="entry name" value="OUTER MEMBRANE PROTEIN ALPHA-RELATED"/>
    <property type="match status" value="1"/>
</dbReference>
<dbReference type="Gene3D" id="2.130.10.10">
    <property type="entry name" value="YVTN repeat-like/Quinoprotein amine dehydrogenase"/>
    <property type="match status" value="3"/>
</dbReference>
<reference evidence="4 5" key="1">
    <citation type="submission" date="2018-11" db="EMBL/GenBank/DDBJ databases">
        <title>Genomic Encyclopedia of Type Strains, Phase IV (KMG-IV): sequencing the most valuable type-strain genomes for metagenomic binning, comparative biology and taxonomic classification.</title>
        <authorList>
            <person name="Goeker M."/>
        </authorList>
    </citation>
    <scope>NUCLEOTIDE SEQUENCE [LARGE SCALE GENOMIC DNA]</scope>
    <source>
        <strain evidence="4 5">DSM 102936</strain>
    </source>
</reference>
<organism evidence="4 5">
    <name type="scientific">Thermodesulfitimonas autotrophica</name>
    <dbReference type="NCBI Taxonomy" id="1894989"/>
    <lineage>
        <taxon>Bacteria</taxon>
        <taxon>Bacillati</taxon>
        <taxon>Bacillota</taxon>
        <taxon>Clostridia</taxon>
        <taxon>Thermoanaerobacterales</taxon>
        <taxon>Thermoanaerobacteraceae</taxon>
        <taxon>Thermodesulfitimonas</taxon>
    </lineage>
</organism>
<evidence type="ECO:0000256" key="1">
    <source>
        <dbReference type="ARBA" id="ARBA00022737"/>
    </source>
</evidence>
<dbReference type="Pfam" id="PF00395">
    <property type="entry name" value="SLH"/>
    <property type="match status" value="2"/>
</dbReference>
<dbReference type="InterPro" id="IPR051465">
    <property type="entry name" value="Cell_Envelope_Struct_Comp"/>
</dbReference>
<dbReference type="RefSeq" id="WP_170157657.1">
    <property type="nucleotide sequence ID" value="NZ_RKRE01000001.1"/>
</dbReference>
<evidence type="ECO:0000259" key="3">
    <source>
        <dbReference type="PROSITE" id="PS51272"/>
    </source>
</evidence>
<dbReference type="EMBL" id="RKRE01000001">
    <property type="protein sequence ID" value="RPF49529.1"/>
    <property type="molecule type" value="Genomic_DNA"/>
</dbReference>